<dbReference type="PROSITE" id="PS50931">
    <property type="entry name" value="HTH_LYSR"/>
    <property type="match status" value="1"/>
</dbReference>
<reference evidence="6 7" key="1">
    <citation type="journal article" date="2019" name="Int. J. Syst. Evol. Microbiol.">
        <title>The Global Catalogue of Microorganisms (GCM) 10K type strain sequencing project: providing services to taxonomists for standard genome sequencing and annotation.</title>
        <authorList>
            <consortium name="The Broad Institute Genomics Platform"/>
            <consortium name="The Broad Institute Genome Sequencing Center for Infectious Disease"/>
            <person name="Wu L."/>
            <person name="Ma J."/>
        </authorList>
    </citation>
    <scope>NUCLEOTIDE SEQUENCE [LARGE SCALE GENOMIC DNA]</scope>
    <source>
        <strain evidence="6 7">JCM 3325</strain>
    </source>
</reference>
<evidence type="ECO:0000256" key="4">
    <source>
        <dbReference type="ARBA" id="ARBA00023163"/>
    </source>
</evidence>
<comment type="similarity">
    <text evidence="1">Belongs to the LysR transcriptional regulatory family.</text>
</comment>
<sequence length="299" mass="31919">MGRPLIETMDLVVFDAVARTGSFGRAAVDLQLAQPSISARVAALERKLGARLVTRGPRGTLLTPAGERLADYARRCLDLLLETQTAVGTQGIDRIVVAAPASLGPPVFPALLQALAGHPIDVVCRVAHSSEAIAAVLDGSAHAAFVLRRALPPGLEAMLVAASPIVAVAAPRHRLTANADLRPADLAGTPIVVHNWSEDAQDLANAFTSPRRDAGCPVRLVGTPDIAVDLALRLQYVAVIPLYAAVPALRAGWLRDLRLPGLHWEQQIRLIHRANDDRRPGIRRLRAAIPAILAEFTEH</sequence>
<keyword evidence="3" id="KW-0238">DNA-binding</keyword>
<keyword evidence="7" id="KW-1185">Reference proteome</keyword>
<name>A0ABN3J511_9ACTN</name>
<dbReference type="CDD" id="cd05466">
    <property type="entry name" value="PBP2_LTTR_substrate"/>
    <property type="match status" value="1"/>
</dbReference>
<evidence type="ECO:0000256" key="2">
    <source>
        <dbReference type="ARBA" id="ARBA00023015"/>
    </source>
</evidence>
<evidence type="ECO:0000256" key="3">
    <source>
        <dbReference type="ARBA" id="ARBA00023125"/>
    </source>
</evidence>
<evidence type="ECO:0000256" key="1">
    <source>
        <dbReference type="ARBA" id="ARBA00009437"/>
    </source>
</evidence>
<evidence type="ECO:0000313" key="6">
    <source>
        <dbReference type="EMBL" id="GAA2422388.1"/>
    </source>
</evidence>
<organism evidence="6 7">
    <name type="scientific">Actinomadura vinacea</name>
    <dbReference type="NCBI Taxonomy" id="115336"/>
    <lineage>
        <taxon>Bacteria</taxon>
        <taxon>Bacillati</taxon>
        <taxon>Actinomycetota</taxon>
        <taxon>Actinomycetes</taxon>
        <taxon>Streptosporangiales</taxon>
        <taxon>Thermomonosporaceae</taxon>
        <taxon>Actinomadura</taxon>
    </lineage>
</organism>
<dbReference type="Proteomes" id="UP001501231">
    <property type="component" value="Unassembled WGS sequence"/>
</dbReference>
<proteinExistence type="inferred from homology"/>
<keyword evidence="2" id="KW-0805">Transcription regulation</keyword>
<dbReference type="RefSeq" id="WP_344590284.1">
    <property type="nucleotide sequence ID" value="NZ_BAAARW010000012.1"/>
</dbReference>
<dbReference type="InterPro" id="IPR000847">
    <property type="entry name" value="LysR_HTH_N"/>
</dbReference>
<dbReference type="SUPFAM" id="SSF46785">
    <property type="entry name" value="Winged helix' DNA-binding domain"/>
    <property type="match status" value="1"/>
</dbReference>
<comment type="caution">
    <text evidence="6">The sequence shown here is derived from an EMBL/GenBank/DDBJ whole genome shotgun (WGS) entry which is preliminary data.</text>
</comment>
<accession>A0ABN3J511</accession>
<dbReference type="InterPro" id="IPR036388">
    <property type="entry name" value="WH-like_DNA-bd_sf"/>
</dbReference>
<evidence type="ECO:0000313" key="7">
    <source>
        <dbReference type="Proteomes" id="UP001501231"/>
    </source>
</evidence>
<gene>
    <name evidence="6" type="ORF">GCM10010191_37690</name>
</gene>
<dbReference type="PANTHER" id="PTHR30126">
    <property type="entry name" value="HTH-TYPE TRANSCRIPTIONAL REGULATOR"/>
    <property type="match status" value="1"/>
</dbReference>
<dbReference type="InterPro" id="IPR005119">
    <property type="entry name" value="LysR_subst-bd"/>
</dbReference>
<evidence type="ECO:0000259" key="5">
    <source>
        <dbReference type="PROSITE" id="PS50931"/>
    </source>
</evidence>
<keyword evidence="4" id="KW-0804">Transcription</keyword>
<dbReference type="EMBL" id="BAAARW010000012">
    <property type="protein sequence ID" value="GAA2422388.1"/>
    <property type="molecule type" value="Genomic_DNA"/>
</dbReference>
<dbReference type="SUPFAM" id="SSF53850">
    <property type="entry name" value="Periplasmic binding protein-like II"/>
    <property type="match status" value="1"/>
</dbReference>
<protein>
    <submittedName>
        <fullName evidence="6">LysR family transcriptional regulator</fullName>
    </submittedName>
</protein>
<feature type="domain" description="HTH lysR-type" evidence="5">
    <location>
        <begin position="6"/>
        <end position="63"/>
    </location>
</feature>
<dbReference type="Pfam" id="PF00126">
    <property type="entry name" value="HTH_1"/>
    <property type="match status" value="1"/>
</dbReference>
<dbReference type="InterPro" id="IPR036390">
    <property type="entry name" value="WH_DNA-bd_sf"/>
</dbReference>
<dbReference type="Gene3D" id="3.40.190.10">
    <property type="entry name" value="Periplasmic binding protein-like II"/>
    <property type="match status" value="2"/>
</dbReference>
<dbReference type="PANTHER" id="PTHR30126:SF39">
    <property type="entry name" value="HTH-TYPE TRANSCRIPTIONAL REGULATOR CYSL"/>
    <property type="match status" value="1"/>
</dbReference>
<dbReference type="Gene3D" id="1.10.10.10">
    <property type="entry name" value="Winged helix-like DNA-binding domain superfamily/Winged helix DNA-binding domain"/>
    <property type="match status" value="1"/>
</dbReference>
<dbReference type="PRINTS" id="PR00039">
    <property type="entry name" value="HTHLYSR"/>
</dbReference>
<dbReference type="Pfam" id="PF03466">
    <property type="entry name" value="LysR_substrate"/>
    <property type="match status" value="1"/>
</dbReference>